<keyword evidence="1" id="KW-0472">Membrane</keyword>
<sequence>MSRLIKYHKTLTIMLVVTFLSLMNTSNIKPRDIFSFPHFDKIVHFLMYFTMAFFLMFEYYLHHKHRITHIVQILIIPLFWGAAMELAQLILTENRAAEWWDMLANSLGVIAAYFVVYIFRRNKIITYLILFPFNKKQPIA</sequence>
<comment type="caution">
    <text evidence="3">The sequence shown here is derived from an EMBL/GenBank/DDBJ whole genome shotgun (WGS) entry which is preliminary data.</text>
</comment>
<name>A0ABS5JVE4_9BACT</name>
<organism evidence="3 4">
    <name type="scientific">Carboxylicivirga linearis</name>
    <dbReference type="NCBI Taxonomy" id="1628157"/>
    <lineage>
        <taxon>Bacteria</taxon>
        <taxon>Pseudomonadati</taxon>
        <taxon>Bacteroidota</taxon>
        <taxon>Bacteroidia</taxon>
        <taxon>Marinilabiliales</taxon>
        <taxon>Marinilabiliaceae</taxon>
        <taxon>Carboxylicivirga</taxon>
    </lineage>
</organism>
<dbReference type="NCBIfam" id="NF037970">
    <property type="entry name" value="vanZ_1"/>
    <property type="match status" value="1"/>
</dbReference>
<feature type="transmembrane region" description="Helical" evidence="1">
    <location>
        <begin position="103"/>
        <end position="119"/>
    </location>
</feature>
<proteinExistence type="predicted"/>
<accession>A0ABS5JVE4</accession>
<evidence type="ECO:0000313" key="4">
    <source>
        <dbReference type="Proteomes" id="UP000708576"/>
    </source>
</evidence>
<dbReference type="PANTHER" id="PTHR28008">
    <property type="entry name" value="DOMAIN PROTEIN, PUTATIVE (AFU_ORTHOLOGUE AFUA_3G10980)-RELATED"/>
    <property type="match status" value="1"/>
</dbReference>
<feature type="transmembrane region" description="Helical" evidence="1">
    <location>
        <begin position="73"/>
        <end position="91"/>
    </location>
</feature>
<dbReference type="InterPro" id="IPR006976">
    <property type="entry name" value="VanZ-like"/>
</dbReference>
<evidence type="ECO:0000313" key="3">
    <source>
        <dbReference type="EMBL" id="MBS2098857.1"/>
    </source>
</evidence>
<reference evidence="3 4" key="1">
    <citation type="journal article" date="2015" name="Int. J. Syst. Evol. Microbiol.">
        <title>Carboxylicivirga linearis sp. nov., isolated from a sea cucumber culture pond.</title>
        <authorList>
            <person name="Wang F.Q."/>
            <person name="Zhou Y.X."/>
            <person name="Lin X.Z."/>
            <person name="Chen G.J."/>
            <person name="Du Z.J."/>
        </authorList>
    </citation>
    <scope>NUCLEOTIDE SEQUENCE [LARGE SCALE GENOMIC DNA]</scope>
    <source>
        <strain evidence="3 4">FB218</strain>
    </source>
</reference>
<dbReference type="RefSeq" id="WP_212216096.1">
    <property type="nucleotide sequence ID" value="NZ_JAGUCO010000006.1"/>
</dbReference>
<keyword evidence="1" id="KW-1133">Transmembrane helix</keyword>
<dbReference type="EMBL" id="JAGUCO010000006">
    <property type="protein sequence ID" value="MBS2098857.1"/>
    <property type="molecule type" value="Genomic_DNA"/>
</dbReference>
<evidence type="ECO:0000259" key="2">
    <source>
        <dbReference type="Pfam" id="PF04892"/>
    </source>
</evidence>
<gene>
    <name evidence="3" type="ORF">KEM10_11250</name>
</gene>
<keyword evidence="1" id="KW-0812">Transmembrane</keyword>
<feature type="transmembrane region" description="Helical" evidence="1">
    <location>
        <begin position="41"/>
        <end position="61"/>
    </location>
</feature>
<dbReference type="Pfam" id="PF04892">
    <property type="entry name" value="VanZ"/>
    <property type="match status" value="1"/>
</dbReference>
<keyword evidence="4" id="KW-1185">Reference proteome</keyword>
<evidence type="ECO:0000256" key="1">
    <source>
        <dbReference type="SAM" id="Phobius"/>
    </source>
</evidence>
<feature type="domain" description="VanZ-like" evidence="2">
    <location>
        <begin position="22"/>
        <end position="120"/>
    </location>
</feature>
<dbReference type="Proteomes" id="UP000708576">
    <property type="component" value="Unassembled WGS sequence"/>
</dbReference>
<dbReference type="PANTHER" id="PTHR28008:SF1">
    <property type="entry name" value="DOMAIN PROTEIN, PUTATIVE (AFU_ORTHOLOGUE AFUA_3G10980)-RELATED"/>
    <property type="match status" value="1"/>
</dbReference>
<protein>
    <submittedName>
        <fullName evidence="3">VanZ family protein</fullName>
    </submittedName>
</protein>